<keyword evidence="3" id="KW-1185">Reference proteome</keyword>
<evidence type="ECO:0000313" key="3">
    <source>
        <dbReference type="Proteomes" id="UP000010164"/>
    </source>
</evidence>
<organism evidence="2 3">
    <name type="scientific">Alcanivorax hongdengensis A-11-3</name>
    <dbReference type="NCBI Taxonomy" id="1177179"/>
    <lineage>
        <taxon>Bacteria</taxon>
        <taxon>Pseudomonadati</taxon>
        <taxon>Pseudomonadota</taxon>
        <taxon>Gammaproteobacteria</taxon>
        <taxon>Oceanospirillales</taxon>
        <taxon>Alcanivoracaceae</taxon>
        <taxon>Alcanivorax</taxon>
    </lineage>
</organism>
<dbReference type="Proteomes" id="UP000010164">
    <property type="component" value="Unassembled WGS sequence"/>
</dbReference>
<dbReference type="RefSeq" id="WP_008927462.1">
    <property type="nucleotide sequence ID" value="NZ_AMRJ01000001.1"/>
</dbReference>
<sequence>MKTIKPAAMLIVAVLLAACQSLQGERKGDYYYSPAGAYALDLSINTFRGHVVLDERCDRDGGSTTFWDGNGRLFRIDYLQIESSPMVQAPRFASDLTLLNLTLNSYLRDVVAKSPMITSAEASYREFLDDADPRALFAIIGINVDASQAGNNEVDDGTYYYGFLLFKRGDLIYVLQHRQPVLMPEKMKAVLLRMADGMEIPGHVRDDTDLEKLRRILKKMAPGGTSGDPVRLCEPAQ</sequence>
<dbReference type="PROSITE" id="PS51257">
    <property type="entry name" value="PROKAR_LIPOPROTEIN"/>
    <property type="match status" value="1"/>
</dbReference>
<name>L0WHA1_9GAMM</name>
<dbReference type="PATRIC" id="fig|1177179.3.peg.264"/>
<proteinExistence type="predicted"/>
<reference evidence="2 3" key="1">
    <citation type="journal article" date="2012" name="J. Bacteriol.">
        <title>Genome Sequence of the Alkane-Degrading Bacterium Alcanivorax hongdengensis Type Strain A-11-3.</title>
        <authorList>
            <person name="Lai Q."/>
            <person name="Shao Z."/>
        </authorList>
    </citation>
    <scope>NUCLEOTIDE SEQUENCE [LARGE SCALE GENOMIC DNA]</scope>
    <source>
        <strain evidence="2 3">A-11-3</strain>
    </source>
</reference>
<protein>
    <recommendedName>
        <fullName evidence="4">Lipoprotein</fullName>
    </recommendedName>
</protein>
<dbReference type="AlphaFoldDB" id="L0WHA1"/>
<evidence type="ECO:0000313" key="2">
    <source>
        <dbReference type="EMBL" id="EKF76099.1"/>
    </source>
</evidence>
<evidence type="ECO:0008006" key="4">
    <source>
        <dbReference type="Google" id="ProtNLM"/>
    </source>
</evidence>
<dbReference type="STRING" id="1177179.A11A3_01355"/>
<dbReference type="eggNOG" id="ENOG5034CI9">
    <property type="taxonomic scope" value="Bacteria"/>
</dbReference>
<feature type="signal peptide" evidence="1">
    <location>
        <begin position="1"/>
        <end position="17"/>
    </location>
</feature>
<dbReference type="OrthoDB" id="6075236at2"/>
<evidence type="ECO:0000256" key="1">
    <source>
        <dbReference type="SAM" id="SignalP"/>
    </source>
</evidence>
<feature type="chain" id="PRO_5003948016" description="Lipoprotein" evidence="1">
    <location>
        <begin position="18"/>
        <end position="237"/>
    </location>
</feature>
<dbReference type="EMBL" id="AMRJ01000001">
    <property type="protein sequence ID" value="EKF76099.1"/>
    <property type="molecule type" value="Genomic_DNA"/>
</dbReference>
<keyword evidence="1" id="KW-0732">Signal</keyword>
<gene>
    <name evidence="2" type="ORF">A11A3_01355</name>
</gene>
<accession>L0WHA1</accession>
<comment type="caution">
    <text evidence="2">The sequence shown here is derived from an EMBL/GenBank/DDBJ whole genome shotgun (WGS) entry which is preliminary data.</text>
</comment>